<feature type="compositionally biased region" description="Low complexity" evidence="1">
    <location>
        <begin position="115"/>
        <end position="140"/>
    </location>
</feature>
<feature type="compositionally biased region" description="Basic and acidic residues" evidence="1">
    <location>
        <begin position="292"/>
        <end position="307"/>
    </location>
</feature>
<protein>
    <submittedName>
        <fullName evidence="2">Uncharacterized protein</fullName>
    </submittedName>
</protein>
<feature type="compositionally biased region" description="Basic residues" evidence="1">
    <location>
        <begin position="256"/>
        <end position="266"/>
    </location>
</feature>
<feature type="region of interest" description="Disordered" evidence="1">
    <location>
        <begin position="621"/>
        <end position="709"/>
    </location>
</feature>
<feature type="compositionally biased region" description="Low complexity" evidence="1">
    <location>
        <begin position="201"/>
        <end position="215"/>
    </location>
</feature>
<keyword evidence="3" id="KW-1185">Reference proteome</keyword>
<reference evidence="2 3" key="1">
    <citation type="submission" date="2024-01" db="EMBL/GenBank/DDBJ databases">
        <authorList>
            <person name="Allen C."/>
            <person name="Tagirdzhanova G."/>
        </authorList>
    </citation>
    <scope>NUCLEOTIDE SEQUENCE [LARGE SCALE GENOMIC DNA]</scope>
</reference>
<dbReference type="Proteomes" id="UP001642482">
    <property type="component" value="Unassembled WGS sequence"/>
</dbReference>
<accession>A0ABP0ANX8</accession>
<feature type="region of interest" description="Disordered" evidence="1">
    <location>
        <begin position="201"/>
        <end position="321"/>
    </location>
</feature>
<feature type="compositionally biased region" description="Low complexity" evidence="1">
    <location>
        <begin position="576"/>
        <end position="587"/>
    </location>
</feature>
<evidence type="ECO:0000313" key="3">
    <source>
        <dbReference type="Proteomes" id="UP001642482"/>
    </source>
</evidence>
<feature type="region of interest" description="Disordered" evidence="1">
    <location>
        <begin position="545"/>
        <end position="599"/>
    </location>
</feature>
<dbReference type="EMBL" id="CAWUHD010000002">
    <property type="protein sequence ID" value="CAK7208942.1"/>
    <property type="molecule type" value="Genomic_DNA"/>
</dbReference>
<feature type="compositionally biased region" description="Pro residues" evidence="1">
    <location>
        <begin position="564"/>
        <end position="575"/>
    </location>
</feature>
<proteinExistence type="predicted"/>
<feature type="compositionally biased region" description="Acidic residues" evidence="1">
    <location>
        <begin position="308"/>
        <end position="318"/>
    </location>
</feature>
<sequence>MADAPNDAELDVQDAKDNTRDTTAADAKERTNDGPYAKLAVSGAHPKQQSQQDLGLANPSNQVQDNDSHLPQNRYHHHQQHQPLPLNHTQHLQHLPHLHQNASRPTPAYEASDASTPTRTRSTSSSTFTPLSTFPSSTSRAHPIGDNLEVLDNLDHTLDSVIRAEQVPVATGIDTITNGEHGDDAASDHVPFAQLRSYYHPSPQQQQQQHQPNSNAFLTAPSSKPTSLLASPQLCLRSRARRSGTAGASRGSASHSRSRNHSHSRRPSLEEDHQGANHRSVNDGSNNDNADNGDHVSDEDHKDRGSVDDDDDDDDAAESVDSHALAWDQTCLRIAYLVSTMVTPSANASIGGGGVGDADGRVSEISAIARNDSQIMVSNTGNIDANGAGTTDSNDFEPGVAMFQIHPAMLDSFVDMCHKGWTGSEPIKKRRKIAQIMHWQNEVCAYGKNAYCGCADGSPIPNDSLIAAAAPSAPAPRPHVGEDASICSHCVCPLTPKRPVVWVSDPRDHNDEDVFKRVRRSQEGAGDSIRKALKSFRGLVFSKKNKRGVSTPATTAAVAGTPSAPSPPTRTPPALPSQSPSPASSAQDKPTTGPRAWSQWEEINSETLRAKDEETRALYFPQTAMYHVKIEEPEGSVLAKEKETKRSSASSPQPKKPDASDAHCNGKGKASAEAVAPNDVDFDNDDDEEYDPDEADSQNDERNRLQETQARLRRAEKLLKKNTAAAVQTLGN</sequence>
<feature type="compositionally biased region" description="Polar residues" evidence="1">
    <location>
        <begin position="47"/>
        <end position="71"/>
    </location>
</feature>
<comment type="caution">
    <text evidence="2">The sequence shown here is derived from an EMBL/GenBank/DDBJ whole genome shotgun (WGS) entry which is preliminary data.</text>
</comment>
<name>A0ABP0ANX8_9PEZI</name>
<feature type="compositionally biased region" description="Low complexity" evidence="1">
    <location>
        <begin position="550"/>
        <end position="563"/>
    </location>
</feature>
<evidence type="ECO:0000313" key="2">
    <source>
        <dbReference type="EMBL" id="CAK7208942.1"/>
    </source>
</evidence>
<gene>
    <name evidence="2" type="ORF">SEUCBS140593_000326</name>
</gene>
<feature type="compositionally biased region" description="Low complexity" evidence="1">
    <location>
        <begin position="243"/>
        <end position="255"/>
    </location>
</feature>
<feature type="compositionally biased region" description="Acidic residues" evidence="1">
    <location>
        <begin position="680"/>
        <end position="698"/>
    </location>
</feature>
<feature type="compositionally biased region" description="Polar residues" evidence="1">
    <location>
        <begin position="216"/>
        <end position="230"/>
    </location>
</feature>
<feature type="compositionally biased region" description="Acidic residues" evidence="1">
    <location>
        <begin position="1"/>
        <end position="12"/>
    </location>
</feature>
<organism evidence="2 3">
    <name type="scientific">Sporothrix eucalyptigena</name>
    <dbReference type="NCBI Taxonomy" id="1812306"/>
    <lineage>
        <taxon>Eukaryota</taxon>
        <taxon>Fungi</taxon>
        <taxon>Dikarya</taxon>
        <taxon>Ascomycota</taxon>
        <taxon>Pezizomycotina</taxon>
        <taxon>Sordariomycetes</taxon>
        <taxon>Sordariomycetidae</taxon>
        <taxon>Ophiostomatales</taxon>
        <taxon>Ophiostomataceae</taxon>
        <taxon>Sporothrix</taxon>
    </lineage>
</organism>
<feature type="region of interest" description="Disordered" evidence="1">
    <location>
        <begin position="1"/>
        <end position="82"/>
    </location>
</feature>
<evidence type="ECO:0000256" key="1">
    <source>
        <dbReference type="SAM" id="MobiDB-lite"/>
    </source>
</evidence>
<feature type="region of interest" description="Disordered" evidence="1">
    <location>
        <begin position="98"/>
        <end position="144"/>
    </location>
</feature>